<dbReference type="PANTHER" id="PTHR39338">
    <property type="entry name" value="BLL5662 PROTEIN-RELATED"/>
    <property type="match status" value="1"/>
</dbReference>
<dbReference type="CDD" id="cd00198">
    <property type="entry name" value="vWFA"/>
    <property type="match status" value="1"/>
</dbReference>
<sequence>MRASLHYGGEPIERHWRAPTERPRPLVLVCDVSGSMAPYARVLLQYLQASVAARRRVEAFAFGTRLTRVTKELAGRDPDRALDRAAAAVPDWSGGTRIGESLATLNREHGRRLGRGSTVVILSDGWDRGEPETLANEMARLRRAAHRVIWLNPLAAAPTYEPLTRGMQAALPHTDHLLAGNSIASLEDLAELLETPNVRETPL</sequence>
<gene>
    <name evidence="2" type="ORF">AVDCRST_MAG85-2719</name>
</gene>
<dbReference type="InterPro" id="IPR008912">
    <property type="entry name" value="Uncharacterised_CoxE"/>
</dbReference>
<dbReference type="AlphaFoldDB" id="A0A6J4TAP4"/>
<dbReference type="PANTHER" id="PTHR39338:SF6">
    <property type="entry name" value="BLL5662 PROTEIN"/>
    <property type="match status" value="1"/>
</dbReference>
<proteinExistence type="predicted"/>
<reference evidence="2" key="1">
    <citation type="submission" date="2020-02" db="EMBL/GenBank/DDBJ databases">
        <authorList>
            <person name="Meier V. D."/>
        </authorList>
    </citation>
    <scope>NUCLEOTIDE SEQUENCE</scope>
    <source>
        <strain evidence="2">AVDCRST_MAG85</strain>
    </source>
</reference>
<dbReference type="Gene3D" id="3.40.50.410">
    <property type="entry name" value="von Willebrand factor, type A domain"/>
    <property type="match status" value="1"/>
</dbReference>
<protein>
    <submittedName>
        <fullName evidence="2">Carbon monoxide dehydrogenase E protein</fullName>
    </submittedName>
</protein>
<dbReference type="InterPro" id="IPR002035">
    <property type="entry name" value="VWF_A"/>
</dbReference>
<name>A0A6J4TAP4_9ACTN</name>
<organism evidence="2">
    <name type="scientific">uncultured Solirubrobacteraceae bacterium</name>
    <dbReference type="NCBI Taxonomy" id="1162706"/>
    <lineage>
        <taxon>Bacteria</taxon>
        <taxon>Bacillati</taxon>
        <taxon>Actinomycetota</taxon>
        <taxon>Thermoleophilia</taxon>
        <taxon>Solirubrobacterales</taxon>
        <taxon>Solirubrobacteraceae</taxon>
        <taxon>environmental samples</taxon>
    </lineage>
</organism>
<evidence type="ECO:0000313" key="2">
    <source>
        <dbReference type="EMBL" id="CAA9517782.1"/>
    </source>
</evidence>
<feature type="domain" description="VWFA" evidence="1">
    <location>
        <begin position="23"/>
        <end position="187"/>
    </location>
</feature>
<dbReference type="Pfam" id="PF05762">
    <property type="entry name" value="VWA_CoxE"/>
    <property type="match status" value="1"/>
</dbReference>
<dbReference type="SMART" id="SM00327">
    <property type="entry name" value="VWA"/>
    <property type="match status" value="1"/>
</dbReference>
<dbReference type="SUPFAM" id="SSF53300">
    <property type="entry name" value="vWA-like"/>
    <property type="match status" value="1"/>
</dbReference>
<evidence type="ECO:0000259" key="1">
    <source>
        <dbReference type="SMART" id="SM00327"/>
    </source>
</evidence>
<accession>A0A6J4TAP4</accession>
<dbReference type="EMBL" id="CADCVT010000298">
    <property type="protein sequence ID" value="CAA9517782.1"/>
    <property type="molecule type" value="Genomic_DNA"/>
</dbReference>
<dbReference type="InterPro" id="IPR036465">
    <property type="entry name" value="vWFA_dom_sf"/>
</dbReference>